<evidence type="ECO:0000259" key="14">
    <source>
        <dbReference type="Pfam" id="PF00205"/>
    </source>
</evidence>
<comment type="cofactor">
    <cofactor evidence="2">
        <name>thiamine diphosphate</name>
        <dbReference type="ChEBI" id="CHEBI:58937"/>
    </cofactor>
</comment>
<dbReference type="InterPro" id="IPR029061">
    <property type="entry name" value="THDP-binding"/>
</dbReference>
<dbReference type="InterPro" id="IPR047213">
    <property type="entry name" value="TPP_PYR_PDC_IPDC-like"/>
</dbReference>
<evidence type="ECO:0000256" key="13">
    <source>
        <dbReference type="SAM" id="MobiDB-lite"/>
    </source>
</evidence>
<dbReference type="CDD" id="cd07038">
    <property type="entry name" value="TPP_PYR_PDC_IPDC_like"/>
    <property type="match status" value="1"/>
</dbReference>
<comment type="cofactor">
    <cofactor evidence="1">
        <name>a metal cation</name>
        <dbReference type="ChEBI" id="CHEBI:25213"/>
    </cofactor>
</comment>
<evidence type="ECO:0000256" key="2">
    <source>
        <dbReference type="ARBA" id="ARBA00001964"/>
    </source>
</evidence>
<dbReference type="SUPFAM" id="SSF52467">
    <property type="entry name" value="DHS-like NAD/FAD-binding domain"/>
    <property type="match status" value="1"/>
</dbReference>
<evidence type="ECO:0000256" key="5">
    <source>
        <dbReference type="ARBA" id="ARBA00020054"/>
    </source>
</evidence>
<evidence type="ECO:0000256" key="10">
    <source>
        <dbReference type="ARBA" id="ARBA00023239"/>
    </source>
</evidence>
<dbReference type="Gene3D" id="3.40.50.1220">
    <property type="entry name" value="TPP-binding domain"/>
    <property type="match status" value="1"/>
</dbReference>
<protein>
    <recommendedName>
        <fullName evidence="5">Alpha-keto-acid decarboxylase</fullName>
    </recommendedName>
</protein>
<sequence>MPERETRRMTVGDFLIRRLAEAGIGHLFGVPGDYNLELLHQLEDHGTVEWVGNCSELNASYAADGYARLNGMGALLVTNAVGAMSAINGIAGCYAEHVPVICICGSIPLRSIDRGLGMHHSMADGTWDRFLGAFAQVTAAHARLTPRNAAAEIDRLIATAWREKLPVYLELPSDIAYLEIEVPDGPLILAQPSSDPERLASCVTAIAGRLSAAKSPAILVDLDADRFGVADQITALATKMRTPVAVLNTAKAVIDETLPCYVGVYNGKASAQHTLDAVENSDCLLCIGYRPIEVTTGDFTAALPAGAIHLRSYSVDVGDDNYQAVTLAEVLRDVCAAVPQVTDRVVTRPAAAAPPVDTDGAADLTQTAYWRAVQDYLRPGDVLLVDNGTSYALFGLQLPSGCTFVGSVNWGSIGYSVAALLGTLTAAPDRRHLLFVGDGSFQQTAQELSTVLRHDHKPVIFLINNGGYTIERGYLGKTESYNDIATWAYAELPKMLRPDTAARSFVVRTVADLRDAMSVSNDTLIFVESIMDRFDSPAAIAASSNRGAELDYGPRGPQHEEGAQLRPA</sequence>
<comment type="similarity">
    <text evidence="4 12">Belongs to the TPP enzyme family.</text>
</comment>
<accession>A0A3M2KVC0</accession>
<dbReference type="AlphaFoldDB" id="A0A3M2KVC0"/>
<feature type="domain" description="Thiamine pyrophosphate enzyme N-terminal TPP-binding" evidence="16">
    <location>
        <begin position="9"/>
        <end position="116"/>
    </location>
</feature>
<dbReference type="OrthoDB" id="4959782at2"/>
<evidence type="ECO:0000256" key="3">
    <source>
        <dbReference type="ARBA" id="ARBA00002938"/>
    </source>
</evidence>
<feature type="binding site" evidence="11">
    <location>
        <position position="438"/>
    </location>
    <ligand>
        <name>Mg(2+)</name>
        <dbReference type="ChEBI" id="CHEBI:18420"/>
    </ligand>
</feature>
<proteinExistence type="inferred from homology"/>
<dbReference type="GO" id="GO:0000949">
    <property type="term" value="P:aromatic amino acid family catabolic process to alcohol via Ehrlich pathway"/>
    <property type="evidence" value="ECO:0007669"/>
    <property type="project" value="TreeGrafter"/>
</dbReference>
<evidence type="ECO:0000259" key="16">
    <source>
        <dbReference type="Pfam" id="PF02776"/>
    </source>
</evidence>
<feature type="region of interest" description="Disordered" evidence="13">
    <location>
        <begin position="545"/>
        <end position="568"/>
    </location>
</feature>
<dbReference type="RefSeq" id="WP_122191108.1">
    <property type="nucleotide sequence ID" value="NZ_RFFH01000017.1"/>
</dbReference>
<evidence type="ECO:0000256" key="9">
    <source>
        <dbReference type="ARBA" id="ARBA00023052"/>
    </source>
</evidence>
<dbReference type="GO" id="GO:0030976">
    <property type="term" value="F:thiamine pyrophosphate binding"/>
    <property type="evidence" value="ECO:0007669"/>
    <property type="project" value="InterPro"/>
</dbReference>
<dbReference type="CDD" id="cd02005">
    <property type="entry name" value="TPP_PDC_IPDC"/>
    <property type="match status" value="1"/>
</dbReference>
<evidence type="ECO:0000256" key="7">
    <source>
        <dbReference type="ARBA" id="ARBA00022793"/>
    </source>
</evidence>
<feature type="binding site" evidence="11">
    <location>
        <position position="465"/>
    </location>
    <ligand>
        <name>Mg(2+)</name>
        <dbReference type="ChEBI" id="CHEBI:18420"/>
    </ligand>
</feature>
<feature type="domain" description="Thiamine pyrophosphate enzyme TPP-binding" evidence="15">
    <location>
        <begin position="403"/>
        <end position="505"/>
    </location>
</feature>
<evidence type="ECO:0000259" key="15">
    <source>
        <dbReference type="Pfam" id="PF02775"/>
    </source>
</evidence>
<dbReference type="FunFam" id="3.40.50.970:FF:000024">
    <property type="entry name" value="Pyruvate decarboxylase isozyme"/>
    <property type="match status" value="1"/>
</dbReference>
<organism evidence="17 18">
    <name type="scientific">Nocardia stercoris</name>
    <dbReference type="NCBI Taxonomy" id="2483361"/>
    <lineage>
        <taxon>Bacteria</taxon>
        <taxon>Bacillati</taxon>
        <taxon>Actinomycetota</taxon>
        <taxon>Actinomycetes</taxon>
        <taxon>Mycobacteriales</taxon>
        <taxon>Nocardiaceae</taxon>
        <taxon>Nocardia</taxon>
    </lineage>
</organism>
<keyword evidence="8 11" id="KW-0460">Magnesium</keyword>
<dbReference type="InterPro" id="IPR000399">
    <property type="entry name" value="TPP-bd_CS"/>
</dbReference>
<dbReference type="GO" id="GO:0000287">
    <property type="term" value="F:magnesium ion binding"/>
    <property type="evidence" value="ECO:0007669"/>
    <property type="project" value="InterPro"/>
</dbReference>
<feature type="binding site" evidence="11">
    <location>
        <position position="467"/>
    </location>
    <ligand>
        <name>Mg(2+)</name>
        <dbReference type="ChEBI" id="CHEBI:18420"/>
    </ligand>
</feature>
<dbReference type="InterPro" id="IPR047214">
    <property type="entry name" value="TPP_PDC_IPDC"/>
</dbReference>
<dbReference type="PANTHER" id="PTHR43452:SF30">
    <property type="entry name" value="PYRUVATE DECARBOXYLASE ISOZYME 1-RELATED"/>
    <property type="match status" value="1"/>
</dbReference>
<comment type="caution">
    <text evidence="17">The sequence shown here is derived from an EMBL/GenBank/DDBJ whole genome shotgun (WGS) entry which is preliminary data.</text>
</comment>
<dbReference type="Gene3D" id="3.40.50.970">
    <property type="match status" value="2"/>
</dbReference>
<dbReference type="GO" id="GO:0005829">
    <property type="term" value="C:cytosol"/>
    <property type="evidence" value="ECO:0007669"/>
    <property type="project" value="TreeGrafter"/>
</dbReference>
<dbReference type="EMBL" id="RFFH01000017">
    <property type="protein sequence ID" value="RMI28944.1"/>
    <property type="molecule type" value="Genomic_DNA"/>
</dbReference>
<dbReference type="GO" id="GO:0004737">
    <property type="term" value="F:pyruvate decarboxylase activity"/>
    <property type="evidence" value="ECO:0007669"/>
    <property type="project" value="TreeGrafter"/>
</dbReference>
<gene>
    <name evidence="17" type="ORF">EBN03_27790</name>
</gene>
<comment type="function">
    <text evidence="3">Decarboxylates branched-chain and aromatic alpha-keto acids to aldehydes.</text>
</comment>
<evidence type="ECO:0000256" key="12">
    <source>
        <dbReference type="RuleBase" id="RU362132"/>
    </source>
</evidence>
<keyword evidence="9 12" id="KW-0786">Thiamine pyrophosphate</keyword>
<keyword evidence="6 11" id="KW-0479">Metal-binding</keyword>
<dbReference type="InterPro" id="IPR012001">
    <property type="entry name" value="Thiamin_PyroP_enz_TPP-bd_dom"/>
</dbReference>
<feature type="domain" description="Thiamine pyrophosphate enzyme central" evidence="14">
    <location>
        <begin position="204"/>
        <end position="334"/>
    </location>
</feature>
<dbReference type="InterPro" id="IPR012000">
    <property type="entry name" value="Thiamin_PyroP_enz_cen_dom"/>
</dbReference>
<dbReference type="PIRSF" id="PIRSF036565">
    <property type="entry name" value="Pyruvt_ip_decrb"/>
    <property type="match status" value="1"/>
</dbReference>
<evidence type="ECO:0000313" key="18">
    <source>
        <dbReference type="Proteomes" id="UP000279275"/>
    </source>
</evidence>
<evidence type="ECO:0000256" key="1">
    <source>
        <dbReference type="ARBA" id="ARBA00001920"/>
    </source>
</evidence>
<comment type="cofactor">
    <cofactor evidence="11">
        <name>Mg(2+)</name>
        <dbReference type="ChEBI" id="CHEBI:18420"/>
    </cofactor>
    <text evidence="11">Binds 1 Mg(2+) per subunit.</text>
</comment>
<dbReference type="InterPro" id="IPR011766">
    <property type="entry name" value="TPP_enzyme_TPP-bd"/>
</dbReference>
<evidence type="ECO:0000256" key="8">
    <source>
        <dbReference type="ARBA" id="ARBA00022842"/>
    </source>
</evidence>
<dbReference type="InterPro" id="IPR012110">
    <property type="entry name" value="PDC/IPDC-like"/>
</dbReference>
<evidence type="ECO:0000256" key="4">
    <source>
        <dbReference type="ARBA" id="ARBA00007812"/>
    </source>
</evidence>
<keyword evidence="18" id="KW-1185">Reference proteome</keyword>
<dbReference type="InterPro" id="IPR029035">
    <property type="entry name" value="DHS-like_NAD/FAD-binding_dom"/>
</dbReference>
<dbReference type="PANTHER" id="PTHR43452">
    <property type="entry name" value="PYRUVATE DECARBOXYLASE"/>
    <property type="match status" value="1"/>
</dbReference>
<dbReference type="Pfam" id="PF02776">
    <property type="entry name" value="TPP_enzyme_N"/>
    <property type="match status" value="1"/>
</dbReference>
<evidence type="ECO:0000313" key="17">
    <source>
        <dbReference type="EMBL" id="RMI28944.1"/>
    </source>
</evidence>
<evidence type="ECO:0000256" key="6">
    <source>
        <dbReference type="ARBA" id="ARBA00022723"/>
    </source>
</evidence>
<dbReference type="Pfam" id="PF00205">
    <property type="entry name" value="TPP_enzyme_M"/>
    <property type="match status" value="1"/>
</dbReference>
<reference evidence="17 18" key="1">
    <citation type="submission" date="2018-10" db="EMBL/GenBank/DDBJ databases">
        <title>Isolation from cow dung.</title>
        <authorList>
            <person name="Ling L."/>
        </authorList>
    </citation>
    <scope>NUCLEOTIDE SEQUENCE [LARGE SCALE GENOMIC DNA]</scope>
    <source>
        <strain evidence="17 18">NEAU-LL90</strain>
    </source>
</reference>
<dbReference type="Pfam" id="PF02775">
    <property type="entry name" value="TPP_enzyme_C"/>
    <property type="match status" value="1"/>
</dbReference>
<evidence type="ECO:0000256" key="11">
    <source>
        <dbReference type="PIRSR" id="PIRSR036565-2"/>
    </source>
</evidence>
<dbReference type="PROSITE" id="PS00187">
    <property type="entry name" value="TPP_ENZYMES"/>
    <property type="match status" value="1"/>
</dbReference>
<keyword evidence="7" id="KW-0210">Decarboxylase</keyword>
<feature type="compositionally biased region" description="Basic and acidic residues" evidence="13">
    <location>
        <begin position="557"/>
        <end position="568"/>
    </location>
</feature>
<dbReference type="SUPFAM" id="SSF52518">
    <property type="entry name" value="Thiamin diphosphate-binding fold (THDP-binding)"/>
    <property type="match status" value="2"/>
</dbReference>
<dbReference type="Proteomes" id="UP000279275">
    <property type="component" value="Unassembled WGS sequence"/>
</dbReference>
<keyword evidence="10" id="KW-0456">Lyase</keyword>
<name>A0A3M2KVC0_9NOCA</name>